<keyword evidence="4" id="KW-0808">Transferase</keyword>
<evidence type="ECO:0000313" key="9">
    <source>
        <dbReference type="EMBL" id="TPG54344.1"/>
    </source>
</evidence>
<evidence type="ECO:0000259" key="8">
    <source>
        <dbReference type="SMART" id="SM00387"/>
    </source>
</evidence>
<dbReference type="GO" id="GO:0004673">
    <property type="term" value="F:protein histidine kinase activity"/>
    <property type="evidence" value="ECO:0007669"/>
    <property type="project" value="UniProtKB-EC"/>
</dbReference>
<evidence type="ECO:0000256" key="6">
    <source>
        <dbReference type="ARBA" id="ARBA00022777"/>
    </source>
</evidence>
<keyword evidence="10" id="KW-1185">Reference proteome</keyword>
<gene>
    <name evidence="9" type="ORF">EAH76_06630</name>
</gene>
<dbReference type="RefSeq" id="WP_140849362.1">
    <property type="nucleotide sequence ID" value="NZ_RCZC01000002.1"/>
</dbReference>
<evidence type="ECO:0000256" key="3">
    <source>
        <dbReference type="ARBA" id="ARBA00022553"/>
    </source>
</evidence>
<evidence type="ECO:0000256" key="4">
    <source>
        <dbReference type="ARBA" id="ARBA00022679"/>
    </source>
</evidence>
<dbReference type="SMART" id="SM00387">
    <property type="entry name" value="HATPase_c"/>
    <property type="match status" value="1"/>
</dbReference>
<keyword evidence="6 9" id="KW-0418">Kinase</keyword>
<organism evidence="9 10">
    <name type="scientific">Sphingomonas glacialis</name>
    <dbReference type="NCBI Taxonomy" id="658225"/>
    <lineage>
        <taxon>Bacteria</taxon>
        <taxon>Pseudomonadati</taxon>
        <taxon>Pseudomonadota</taxon>
        <taxon>Alphaproteobacteria</taxon>
        <taxon>Sphingomonadales</taxon>
        <taxon>Sphingomonadaceae</taxon>
        <taxon>Sphingomonas</taxon>
    </lineage>
</organism>
<name>A0A502FXX7_9SPHN</name>
<comment type="catalytic activity">
    <reaction evidence="1">
        <text>ATP + protein L-histidine = ADP + protein N-phospho-L-histidine.</text>
        <dbReference type="EC" id="2.7.13.3"/>
    </reaction>
</comment>
<evidence type="ECO:0000256" key="1">
    <source>
        <dbReference type="ARBA" id="ARBA00000085"/>
    </source>
</evidence>
<dbReference type="InterPro" id="IPR011495">
    <property type="entry name" value="Sig_transdc_His_kin_sub2_dim/P"/>
</dbReference>
<keyword evidence="7" id="KW-0067">ATP-binding</keyword>
<reference evidence="9 10" key="1">
    <citation type="journal article" date="2019" name="Environ. Microbiol.">
        <title>Species interactions and distinct microbial communities in high Arctic permafrost affected cryosols are associated with the CH4 and CO2 gas fluxes.</title>
        <authorList>
            <person name="Altshuler I."/>
            <person name="Hamel J."/>
            <person name="Turney S."/>
            <person name="Magnuson E."/>
            <person name="Levesque R."/>
            <person name="Greer C."/>
            <person name="Whyte L.G."/>
        </authorList>
    </citation>
    <scope>NUCLEOTIDE SEQUENCE [LARGE SCALE GENOMIC DNA]</scope>
    <source>
        <strain evidence="9 10">E6.1</strain>
    </source>
</reference>
<protein>
    <recommendedName>
        <fullName evidence="2">histidine kinase</fullName>
        <ecNumber evidence="2">2.7.13.3</ecNumber>
    </recommendedName>
</protein>
<dbReference type="InterPro" id="IPR003594">
    <property type="entry name" value="HATPase_dom"/>
</dbReference>
<keyword evidence="3" id="KW-0597">Phosphoprotein</keyword>
<evidence type="ECO:0000256" key="2">
    <source>
        <dbReference type="ARBA" id="ARBA00012438"/>
    </source>
</evidence>
<dbReference type="PANTHER" id="PTHR41523">
    <property type="entry name" value="TWO-COMPONENT SYSTEM SENSOR PROTEIN"/>
    <property type="match status" value="1"/>
</dbReference>
<dbReference type="Proteomes" id="UP000319931">
    <property type="component" value="Unassembled WGS sequence"/>
</dbReference>
<evidence type="ECO:0000256" key="5">
    <source>
        <dbReference type="ARBA" id="ARBA00022741"/>
    </source>
</evidence>
<dbReference type="EMBL" id="RCZC01000002">
    <property type="protein sequence ID" value="TPG54344.1"/>
    <property type="molecule type" value="Genomic_DNA"/>
</dbReference>
<sequence>MPTAASIDTAAADSLMRAVIASSDTPLLLLDAHATILVASDSFCAAFAIDPAAAAQHALKDVGDGEWDVPQLAALLAATADGTAQVDAYEMALVRVGVARRDLVLKARKLDYADPANVRVLLAIADVTDARIAEQVKDDLVRDKAVLLKELQHRIANSLQIIASVLLQSAKRVGSDESRTHLRDAHSRVMSIAALQRQLAVAGDEEVGLRGYLGDLCRSIGASMIRDHAHIAISVEVDDSKTAAEVSVSLGLIVTELVINALKHAFPEPRGGTITVAYVADGADWTLSVRDDGIGMPGVTDPTSSGLGTTIVDALAKKLGAKVATADAGPGTIVSIIHAG</sequence>
<accession>A0A502FXX7</accession>
<keyword evidence="5" id="KW-0547">Nucleotide-binding</keyword>
<dbReference type="OrthoDB" id="7297573at2"/>
<dbReference type="InterPro" id="IPR036890">
    <property type="entry name" value="HATPase_C_sf"/>
</dbReference>
<dbReference type="Gene3D" id="3.30.565.10">
    <property type="entry name" value="Histidine kinase-like ATPase, C-terminal domain"/>
    <property type="match status" value="1"/>
</dbReference>
<dbReference type="Pfam" id="PF07568">
    <property type="entry name" value="HisKA_2"/>
    <property type="match status" value="1"/>
</dbReference>
<proteinExistence type="predicted"/>
<dbReference type="AlphaFoldDB" id="A0A502FXX7"/>
<evidence type="ECO:0000313" key="10">
    <source>
        <dbReference type="Proteomes" id="UP000319931"/>
    </source>
</evidence>
<dbReference type="Pfam" id="PF02518">
    <property type="entry name" value="HATPase_c"/>
    <property type="match status" value="1"/>
</dbReference>
<evidence type="ECO:0000256" key="7">
    <source>
        <dbReference type="ARBA" id="ARBA00022840"/>
    </source>
</evidence>
<dbReference type="EC" id="2.7.13.3" evidence="2"/>
<comment type="caution">
    <text evidence="9">The sequence shown here is derived from an EMBL/GenBank/DDBJ whole genome shotgun (WGS) entry which is preliminary data.</text>
</comment>
<dbReference type="SUPFAM" id="SSF55874">
    <property type="entry name" value="ATPase domain of HSP90 chaperone/DNA topoisomerase II/histidine kinase"/>
    <property type="match status" value="1"/>
</dbReference>
<dbReference type="GO" id="GO:0005524">
    <property type="term" value="F:ATP binding"/>
    <property type="evidence" value="ECO:0007669"/>
    <property type="project" value="UniProtKB-KW"/>
</dbReference>
<feature type="domain" description="Histidine kinase/HSP90-like ATPase" evidence="8">
    <location>
        <begin position="245"/>
        <end position="340"/>
    </location>
</feature>
<dbReference type="PANTHER" id="PTHR41523:SF8">
    <property type="entry name" value="ETHYLENE RESPONSE SENSOR PROTEIN"/>
    <property type="match status" value="1"/>
</dbReference>